<keyword evidence="3" id="KW-1185">Reference proteome</keyword>
<name>A0A1V4K905_PATFA</name>
<keyword evidence="1" id="KW-0732">Signal</keyword>
<organism evidence="2 3">
    <name type="scientific">Patagioenas fasciata monilis</name>
    <dbReference type="NCBI Taxonomy" id="372326"/>
    <lineage>
        <taxon>Eukaryota</taxon>
        <taxon>Metazoa</taxon>
        <taxon>Chordata</taxon>
        <taxon>Craniata</taxon>
        <taxon>Vertebrata</taxon>
        <taxon>Euteleostomi</taxon>
        <taxon>Archelosauria</taxon>
        <taxon>Archosauria</taxon>
        <taxon>Dinosauria</taxon>
        <taxon>Saurischia</taxon>
        <taxon>Theropoda</taxon>
        <taxon>Coelurosauria</taxon>
        <taxon>Aves</taxon>
        <taxon>Neognathae</taxon>
        <taxon>Neoaves</taxon>
        <taxon>Columbimorphae</taxon>
        <taxon>Columbiformes</taxon>
        <taxon>Columbidae</taxon>
        <taxon>Patagioenas</taxon>
    </lineage>
</organism>
<feature type="chain" id="PRO_5012415101" evidence="1">
    <location>
        <begin position="20"/>
        <end position="136"/>
    </location>
</feature>
<dbReference type="AlphaFoldDB" id="A0A1V4K905"/>
<evidence type="ECO:0000256" key="1">
    <source>
        <dbReference type="SAM" id="SignalP"/>
    </source>
</evidence>
<protein>
    <submittedName>
        <fullName evidence="2">Uncharacterized protein</fullName>
    </submittedName>
</protein>
<evidence type="ECO:0000313" key="2">
    <source>
        <dbReference type="EMBL" id="OPJ80942.1"/>
    </source>
</evidence>
<proteinExistence type="predicted"/>
<reference evidence="2 3" key="1">
    <citation type="submission" date="2016-02" db="EMBL/GenBank/DDBJ databases">
        <title>Band-tailed pigeon sequencing and assembly.</title>
        <authorList>
            <person name="Soares A.E."/>
            <person name="Novak B.J."/>
            <person name="Rice E.S."/>
            <person name="O'Connell B."/>
            <person name="Chang D."/>
            <person name="Weber S."/>
            <person name="Shapiro B."/>
        </authorList>
    </citation>
    <scope>NUCLEOTIDE SEQUENCE [LARGE SCALE GENOMIC DNA]</scope>
    <source>
        <strain evidence="2">BTP2013</strain>
        <tissue evidence="2">Blood</tissue>
    </source>
</reference>
<accession>A0A1V4K905</accession>
<dbReference type="EMBL" id="LSYS01004144">
    <property type="protein sequence ID" value="OPJ80942.1"/>
    <property type="molecule type" value="Genomic_DNA"/>
</dbReference>
<evidence type="ECO:0000313" key="3">
    <source>
        <dbReference type="Proteomes" id="UP000190648"/>
    </source>
</evidence>
<feature type="signal peptide" evidence="1">
    <location>
        <begin position="1"/>
        <end position="19"/>
    </location>
</feature>
<sequence>MGRWLQFVLTLLCHPDCHWDSTNLRSYLGPSKGPISVQQSPRRLACSQGTCQYILLLTPLFCRPDVVTPNHLLPYVGWELQGVKEKLLGRERGVSMDLKQICVCVLILDITKTVTQRSFAMSSGVKSLENHSASLA</sequence>
<gene>
    <name evidence="2" type="ORF">AV530_004325</name>
</gene>
<dbReference type="Proteomes" id="UP000190648">
    <property type="component" value="Unassembled WGS sequence"/>
</dbReference>
<comment type="caution">
    <text evidence="2">The sequence shown here is derived from an EMBL/GenBank/DDBJ whole genome shotgun (WGS) entry which is preliminary data.</text>
</comment>